<accession>A0A6C0L1F0</accession>
<reference evidence="1" key="1">
    <citation type="journal article" date="2020" name="Nature">
        <title>Giant virus diversity and host interactions through global metagenomics.</title>
        <authorList>
            <person name="Schulz F."/>
            <person name="Roux S."/>
            <person name="Paez-Espino D."/>
            <person name="Jungbluth S."/>
            <person name="Walsh D.A."/>
            <person name="Denef V.J."/>
            <person name="McMahon K.D."/>
            <person name="Konstantinidis K.T."/>
            <person name="Eloe-Fadrosh E.A."/>
            <person name="Kyrpides N.C."/>
            <person name="Woyke T."/>
        </authorList>
    </citation>
    <scope>NUCLEOTIDE SEQUENCE</scope>
    <source>
        <strain evidence="1">GVMAG-S-ERX555907-102</strain>
    </source>
</reference>
<organism evidence="1">
    <name type="scientific">viral metagenome</name>
    <dbReference type="NCBI Taxonomy" id="1070528"/>
    <lineage>
        <taxon>unclassified sequences</taxon>
        <taxon>metagenomes</taxon>
        <taxon>organismal metagenomes</taxon>
    </lineage>
</organism>
<dbReference type="EMBL" id="MN741012">
    <property type="protein sequence ID" value="QHU22584.1"/>
    <property type="molecule type" value="Genomic_DNA"/>
</dbReference>
<dbReference type="AlphaFoldDB" id="A0A6C0L1F0"/>
<evidence type="ECO:0000313" key="1">
    <source>
        <dbReference type="EMBL" id="QHU22584.1"/>
    </source>
</evidence>
<protein>
    <submittedName>
        <fullName evidence="1">Uncharacterized protein</fullName>
    </submittedName>
</protein>
<proteinExistence type="predicted"/>
<name>A0A6C0L1F0_9ZZZZ</name>
<sequence>MVKLKMLNRIRKELNILENYYGKEKIEVRNLFANEQDPYVINVYKNKHLFCNLKIILPYDYPFKEPMFCLYSVNSDNKISIINYFNFFKRCSQFYFYDNNVVLQDHSCPCCFNRICNRQLNETLLELSKDVQIFGIQFMRLREKYFLKIYINILNYLNEDVLKIILSYI</sequence>